<dbReference type="Proteomes" id="UP000286415">
    <property type="component" value="Unassembled WGS sequence"/>
</dbReference>
<gene>
    <name evidence="1" type="ORF">CSKR_109636</name>
</gene>
<comment type="caution">
    <text evidence="1">The sequence shown here is derived from an EMBL/GenBank/DDBJ whole genome shotgun (WGS) entry which is preliminary data.</text>
</comment>
<reference evidence="1 2" key="2">
    <citation type="journal article" date="2021" name="Genomics">
        <title>High-quality reference genome for Clonorchis sinensis.</title>
        <authorList>
            <person name="Young N.D."/>
            <person name="Stroehlein A.J."/>
            <person name="Kinkar L."/>
            <person name="Wang T."/>
            <person name="Sohn W.M."/>
            <person name="Chang B.C.H."/>
            <person name="Kaur P."/>
            <person name="Weisz D."/>
            <person name="Dudchenko O."/>
            <person name="Aiden E.L."/>
            <person name="Korhonen P.K."/>
            <person name="Gasser R.B."/>
        </authorList>
    </citation>
    <scope>NUCLEOTIDE SEQUENCE [LARGE SCALE GENOMIC DNA]</scope>
    <source>
        <strain evidence="1">Cs-k2</strain>
    </source>
</reference>
<accession>A0A419PSJ9</accession>
<dbReference type="InParanoid" id="A0A419PSJ9"/>
<protein>
    <submittedName>
        <fullName evidence="1">Uncharacterized protein</fullName>
    </submittedName>
</protein>
<sequence>MQSDIVQQWTRAIADRKVRDSNPSFSYQLLLSRLGQRGSISVLVLPSGMKARHRKNVTTERVLLSKTYSILIRKRFIQLVSNRSPNDPSVVDNSSTTKFNIHHL</sequence>
<name>A0A419PSJ9_CLOSI</name>
<reference evidence="1 2" key="1">
    <citation type="journal article" date="2018" name="Biotechnol. Adv.">
        <title>Improved genomic resources and new bioinformatic workflow for the carcinogenic parasite Clonorchis sinensis: Biotechnological implications.</title>
        <authorList>
            <person name="Wang D."/>
            <person name="Korhonen P.K."/>
            <person name="Gasser R.B."/>
            <person name="Young N.D."/>
        </authorList>
    </citation>
    <scope>NUCLEOTIDE SEQUENCE [LARGE SCALE GENOMIC DNA]</scope>
    <source>
        <strain evidence="1">Cs-k2</strain>
    </source>
</reference>
<organism evidence="1 2">
    <name type="scientific">Clonorchis sinensis</name>
    <name type="common">Chinese liver fluke</name>
    <dbReference type="NCBI Taxonomy" id="79923"/>
    <lineage>
        <taxon>Eukaryota</taxon>
        <taxon>Metazoa</taxon>
        <taxon>Spiralia</taxon>
        <taxon>Lophotrochozoa</taxon>
        <taxon>Platyhelminthes</taxon>
        <taxon>Trematoda</taxon>
        <taxon>Digenea</taxon>
        <taxon>Opisthorchiida</taxon>
        <taxon>Opisthorchiata</taxon>
        <taxon>Opisthorchiidae</taxon>
        <taxon>Clonorchis</taxon>
    </lineage>
</organism>
<evidence type="ECO:0000313" key="1">
    <source>
        <dbReference type="EMBL" id="KAG5445901.1"/>
    </source>
</evidence>
<dbReference type="AlphaFoldDB" id="A0A419PSJ9"/>
<dbReference type="EMBL" id="NIRI02000056">
    <property type="protein sequence ID" value="KAG5445901.1"/>
    <property type="molecule type" value="Genomic_DNA"/>
</dbReference>
<keyword evidence="2" id="KW-1185">Reference proteome</keyword>
<evidence type="ECO:0000313" key="2">
    <source>
        <dbReference type="Proteomes" id="UP000286415"/>
    </source>
</evidence>
<proteinExistence type="predicted"/>